<protein>
    <submittedName>
        <fullName evidence="2">Uncharacterized protein</fullName>
    </submittedName>
</protein>
<evidence type="ECO:0000256" key="1">
    <source>
        <dbReference type="SAM" id="MobiDB-lite"/>
    </source>
</evidence>
<feature type="compositionally biased region" description="Low complexity" evidence="1">
    <location>
        <begin position="169"/>
        <end position="184"/>
    </location>
</feature>
<feature type="compositionally biased region" description="Low complexity" evidence="1">
    <location>
        <begin position="529"/>
        <end position="539"/>
    </location>
</feature>
<accession>A0A0L0T839</accession>
<feature type="compositionally biased region" description="Polar residues" evidence="1">
    <location>
        <begin position="113"/>
        <end position="131"/>
    </location>
</feature>
<reference evidence="2 3" key="1">
    <citation type="submission" date="2009-11" db="EMBL/GenBank/DDBJ databases">
        <title>Annotation of Allomyces macrogynus ATCC 38327.</title>
        <authorList>
            <consortium name="The Broad Institute Genome Sequencing Platform"/>
            <person name="Russ C."/>
            <person name="Cuomo C."/>
            <person name="Burger G."/>
            <person name="Gray M.W."/>
            <person name="Holland P.W.H."/>
            <person name="King N."/>
            <person name="Lang F.B.F."/>
            <person name="Roger A.J."/>
            <person name="Ruiz-Trillo I."/>
            <person name="Young S.K."/>
            <person name="Zeng Q."/>
            <person name="Gargeya S."/>
            <person name="Fitzgerald M."/>
            <person name="Haas B."/>
            <person name="Abouelleil A."/>
            <person name="Alvarado L."/>
            <person name="Arachchi H.M."/>
            <person name="Berlin A."/>
            <person name="Chapman S.B."/>
            <person name="Gearin G."/>
            <person name="Goldberg J."/>
            <person name="Griggs A."/>
            <person name="Gujja S."/>
            <person name="Hansen M."/>
            <person name="Heiman D."/>
            <person name="Howarth C."/>
            <person name="Larimer J."/>
            <person name="Lui A."/>
            <person name="MacDonald P.J.P."/>
            <person name="McCowen C."/>
            <person name="Montmayeur A."/>
            <person name="Murphy C."/>
            <person name="Neiman D."/>
            <person name="Pearson M."/>
            <person name="Priest M."/>
            <person name="Roberts A."/>
            <person name="Saif S."/>
            <person name="Shea T."/>
            <person name="Sisk P."/>
            <person name="Stolte C."/>
            <person name="Sykes S."/>
            <person name="Wortman J."/>
            <person name="Nusbaum C."/>
            <person name="Birren B."/>
        </authorList>
    </citation>
    <scope>NUCLEOTIDE SEQUENCE [LARGE SCALE GENOMIC DNA]</scope>
    <source>
        <strain evidence="2 3">ATCC 38327</strain>
    </source>
</reference>
<feature type="region of interest" description="Disordered" evidence="1">
    <location>
        <begin position="663"/>
        <end position="706"/>
    </location>
</feature>
<dbReference type="OrthoDB" id="5595153at2759"/>
<evidence type="ECO:0000313" key="2">
    <source>
        <dbReference type="EMBL" id="KNE70890.1"/>
    </source>
</evidence>
<gene>
    <name evidence="2" type="ORF">AMAG_14987</name>
</gene>
<organism evidence="2 3">
    <name type="scientific">Allomyces macrogynus (strain ATCC 38327)</name>
    <name type="common">Allomyces javanicus var. macrogynus</name>
    <dbReference type="NCBI Taxonomy" id="578462"/>
    <lineage>
        <taxon>Eukaryota</taxon>
        <taxon>Fungi</taxon>
        <taxon>Fungi incertae sedis</taxon>
        <taxon>Blastocladiomycota</taxon>
        <taxon>Blastocladiomycetes</taxon>
        <taxon>Blastocladiales</taxon>
        <taxon>Blastocladiaceae</taxon>
        <taxon>Allomyces</taxon>
    </lineage>
</organism>
<feature type="compositionally biased region" description="Polar residues" evidence="1">
    <location>
        <begin position="693"/>
        <end position="703"/>
    </location>
</feature>
<dbReference type="Proteomes" id="UP000054350">
    <property type="component" value="Unassembled WGS sequence"/>
</dbReference>
<dbReference type="STRING" id="578462.A0A0L0T839"/>
<feature type="region of interest" description="Disordered" evidence="1">
    <location>
        <begin position="1"/>
        <end position="42"/>
    </location>
</feature>
<dbReference type="EMBL" id="GG745368">
    <property type="protein sequence ID" value="KNE70890.1"/>
    <property type="molecule type" value="Genomic_DNA"/>
</dbReference>
<dbReference type="AlphaFoldDB" id="A0A0L0T839"/>
<feature type="compositionally biased region" description="Low complexity" evidence="1">
    <location>
        <begin position="548"/>
        <end position="559"/>
    </location>
</feature>
<feature type="compositionally biased region" description="Low complexity" evidence="1">
    <location>
        <begin position="571"/>
        <end position="586"/>
    </location>
</feature>
<reference evidence="3" key="2">
    <citation type="submission" date="2009-11" db="EMBL/GenBank/DDBJ databases">
        <title>The Genome Sequence of Allomyces macrogynus strain ATCC 38327.</title>
        <authorList>
            <consortium name="The Broad Institute Genome Sequencing Platform"/>
            <person name="Russ C."/>
            <person name="Cuomo C."/>
            <person name="Shea T."/>
            <person name="Young S.K."/>
            <person name="Zeng Q."/>
            <person name="Koehrsen M."/>
            <person name="Haas B."/>
            <person name="Borodovsky M."/>
            <person name="Guigo R."/>
            <person name="Alvarado L."/>
            <person name="Berlin A."/>
            <person name="Borenstein D."/>
            <person name="Chen Z."/>
            <person name="Engels R."/>
            <person name="Freedman E."/>
            <person name="Gellesch M."/>
            <person name="Goldberg J."/>
            <person name="Griggs A."/>
            <person name="Gujja S."/>
            <person name="Heiman D."/>
            <person name="Hepburn T."/>
            <person name="Howarth C."/>
            <person name="Jen D."/>
            <person name="Larson L."/>
            <person name="Lewis B."/>
            <person name="Mehta T."/>
            <person name="Park D."/>
            <person name="Pearson M."/>
            <person name="Roberts A."/>
            <person name="Saif S."/>
            <person name="Shenoy N."/>
            <person name="Sisk P."/>
            <person name="Stolte C."/>
            <person name="Sykes S."/>
            <person name="Walk T."/>
            <person name="White J."/>
            <person name="Yandava C."/>
            <person name="Burger G."/>
            <person name="Gray M.W."/>
            <person name="Holland P.W.H."/>
            <person name="King N."/>
            <person name="Lang F.B.F."/>
            <person name="Roger A.J."/>
            <person name="Ruiz-Trillo I."/>
            <person name="Lander E."/>
            <person name="Nusbaum C."/>
        </authorList>
    </citation>
    <scope>NUCLEOTIDE SEQUENCE [LARGE SCALE GENOMIC DNA]</scope>
    <source>
        <strain evidence="3">ATCC 38327</strain>
    </source>
</reference>
<feature type="region of interest" description="Disordered" evidence="1">
    <location>
        <begin position="332"/>
        <end position="359"/>
    </location>
</feature>
<feature type="compositionally biased region" description="Low complexity" evidence="1">
    <location>
        <begin position="790"/>
        <end position="806"/>
    </location>
</feature>
<name>A0A0L0T839_ALLM3</name>
<feature type="region of interest" description="Disordered" evidence="1">
    <location>
        <begin position="98"/>
        <end position="145"/>
    </location>
</feature>
<sequence length="986" mass="102375">MLLGTPGAAVPLPPEVPPTAASVSPRRRASSTSSTLSPTPCLPSVHRDACSIHHDATQQPSAPFTNAPKASGAPSLIYSLDAPHSDRSHDTHAPALAAAADGGDHAPSWPASRPTSASSLPALAGTNSSPLGRSMPPPVSPPDATTGPTVVLHLATSASVSRQQTCTSAAAPKPCPTAAANAPTWRPPVDGATRVSGTAAAPMCPPRQARTLSTAPLAMPTLSSPYLPTTAGTGGAIPLIPPMMLVPSLPLPSLAATLQPMPAGPADVGGTARPPTYRILPPPAAAMRWLLAAPPPLSALSFAAVTAAAAAPCAVPLRTMAAMALARDDAGGLAPRRDLGTTRATSTAATDGESATNATTDTAALSADETAAAALMNPVDLLPALEMHEALLDLSTTNSKARGDTAERRHAFLRTLASMQAIVRDRLYRARACTMEQYFATRHNISRAQVYRLLDCYKIIHELDDFPEKPLKQRVCRTLKKVAPTAAERRQVWAAVLARFGTNATAVASLTSGDIITTWRDATAAVVTTATPAASEPEPAASPPPTTTAPGPARTLAPRTCRKLQISPSLGRPGAARAAATTGCCGSQWPRRRQRLSRRQLARLHQRAVTAMWPLPHRHPRPCTSRPTFKHPPPPLPLQQRWPVLAAPSSSPALVPAAGPADLSLKRKRKSSSVPLSPQAPRSPRAKRMTLEPSVTSPSSLQVTEEPRAAVKMPVDAHDASLKPPAVVESSPAPAVVGRVFSAQHASFPPALSGKLDTVPVDYAEVADVAMAEVAAAAAFYATPPSAAVAESSPASQSSDPATAAPLTDPVPSDCASTATRITSAITDMDLDASSMGYLTAGTASLTQTAAAMVNSRDKEGAMDGMDVADASATFTLYSAATAAAAAQDERVICSPGLYQLDYGLRHPSSQGQTYPMQPPPTSAHRAHPPPPPPPSRAYAAHFHAHAAAANWSFQLFPAKCNYHDHPIGDAPAHFAPMCRRISRRP</sequence>
<feature type="region of interest" description="Disordered" evidence="1">
    <location>
        <begin position="169"/>
        <end position="188"/>
    </location>
</feature>
<feature type="compositionally biased region" description="Low complexity" evidence="1">
    <location>
        <begin position="18"/>
        <end position="42"/>
    </location>
</feature>
<feature type="region of interest" description="Disordered" evidence="1">
    <location>
        <begin position="615"/>
        <end position="637"/>
    </location>
</feature>
<evidence type="ECO:0000313" key="3">
    <source>
        <dbReference type="Proteomes" id="UP000054350"/>
    </source>
</evidence>
<feature type="region of interest" description="Disordered" evidence="1">
    <location>
        <begin position="529"/>
        <end position="594"/>
    </location>
</feature>
<feature type="compositionally biased region" description="Low complexity" evidence="1">
    <location>
        <begin position="98"/>
        <end position="107"/>
    </location>
</feature>
<feature type="region of interest" description="Disordered" evidence="1">
    <location>
        <begin position="908"/>
        <end position="937"/>
    </location>
</feature>
<keyword evidence="3" id="KW-1185">Reference proteome</keyword>
<proteinExistence type="predicted"/>
<dbReference type="VEuPathDB" id="FungiDB:AMAG_14987"/>
<feature type="region of interest" description="Disordered" evidence="1">
    <location>
        <begin position="790"/>
        <end position="816"/>
    </location>
</feature>